<reference evidence="2 3" key="1">
    <citation type="journal article" date="2010" name="Stand. Genomic Sci.">
        <title>Complete genome sequence of Conexibacter woesei type strain (ID131577).</title>
        <authorList>
            <person name="Pukall R."/>
            <person name="Lapidus A."/>
            <person name="Glavina Del Rio T."/>
            <person name="Copeland A."/>
            <person name="Tice H."/>
            <person name="Cheng J.-F."/>
            <person name="Lucas S."/>
            <person name="Chen F."/>
            <person name="Nolan M."/>
            <person name="Bruce D."/>
            <person name="Goodwin L."/>
            <person name="Pitluck S."/>
            <person name="Mavromatis K."/>
            <person name="Ivanova N."/>
            <person name="Ovchinnikova G."/>
            <person name="Pati A."/>
            <person name="Chen A."/>
            <person name="Palaniappan K."/>
            <person name="Land M."/>
            <person name="Hauser L."/>
            <person name="Chang Y.-J."/>
            <person name="Jeffries C.D."/>
            <person name="Chain P."/>
            <person name="Meincke L."/>
            <person name="Sims D."/>
            <person name="Brettin T."/>
            <person name="Detter J.C."/>
            <person name="Rohde M."/>
            <person name="Goeker M."/>
            <person name="Bristow J."/>
            <person name="Eisen J.A."/>
            <person name="Markowitz V."/>
            <person name="Kyrpides N.C."/>
            <person name="Klenk H.-P."/>
            <person name="Hugenholtz P."/>
        </authorList>
    </citation>
    <scope>NUCLEOTIDE SEQUENCE [LARGE SCALE GENOMIC DNA]</scope>
    <source>
        <strain evidence="3">DSM 14684 / CIP 108061 / JCM 11494 / NBRC 100937 / ID131577</strain>
    </source>
</reference>
<dbReference type="PANTHER" id="PTHR34846:SF10">
    <property type="entry name" value="CYTOPLASMIC PROTEIN"/>
    <property type="match status" value="1"/>
</dbReference>
<dbReference type="InterPro" id="IPR003779">
    <property type="entry name" value="CMD-like"/>
</dbReference>
<dbReference type="OrthoDB" id="657225at2"/>
<protein>
    <submittedName>
        <fullName evidence="2">Carboxymuconolactone decarboxylase</fullName>
    </submittedName>
</protein>
<feature type="domain" description="Carboxymuconolactone decarboxylase-like" evidence="1">
    <location>
        <begin position="42"/>
        <end position="125"/>
    </location>
</feature>
<dbReference type="KEGG" id="cwo:Cwoe_0488"/>
<proteinExistence type="predicted"/>
<dbReference type="InterPro" id="IPR029032">
    <property type="entry name" value="AhpD-like"/>
</dbReference>
<dbReference type="SUPFAM" id="SSF69118">
    <property type="entry name" value="AhpD-like"/>
    <property type="match status" value="1"/>
</dbReference>
<name>D3F853_CONWI</name>
<organism evidence="2 3">
    <name type="scientific">Conexibacter woesei (strain DSM 14684 / CCUG 47730 / CIP 108061 / JCM 11494 / NBRC 100937 / ID131577)</name>
    <dbReference type="NCBI Taxonomy" id="469383"/>
    <lineage>
        <taxon>Bacteria</taxon>
        <taxon>Bacillati</taxon>
        <taxon>Actinomycetota</taxon>
        <taxon>Thermoleophilia</taxon>
        <taxon>Solirubrobacterales</taxon>
        <taxon>Conexibacteraceae</taxon>
        <taxon>Conexibacter</taxon>
    </lineage>
</organism>
<accession>D3F853</accession>
<evidence type="ECO:0000313" key="2">
    <source>
        <dbReference type="EMBL" id="ADB48923.1"/>
    </source>
</evidence>
<evidence type="ECO:0000313" key="3">
    <source>
        <dbReference type="Proteomes" id="UP000008229"/>
    </source>
</evidence>
<dbReference type="eggNOG" id="COG2128">
    <property type="taxonomic scope" value="Bacteria"/>
</dbReference>
<keyword evidence="3" id="KW-1185">Reference proteome</keyword>
<dbReference type="AlphaFoldDB" id="D3F853"/>
<evidence type="ECO:0000259" key="1">
    <source>
        <dbReference type="Pfam" id="PF02627"/>
    </source>
</evidence>
<dbReference type="GO" id="GO:0051920">
    <property type="term" value="F:peroxiredoxin activity"/>
    <property type="evidence" value="ECO:0007669"/>
    <property type="project" value="InterPro"/>
</dbReference>
<dbReference type="EMBL" id="CP001854">
    <property type="protein sequence ID" value="ADB48923.1"/>
    <property type="molecule type" value="Genomic_DNA"/>
</dbReference>
<dbReference type="PANTHER" id="PTHR34846">
    <property type="entry name" value="4-CARBOXYMUCONOLACTONE DECARBOXYLASE FAMILY PROTEIN (AFU_ORTHOLOGUE AFUA_6G11590)"/>
    <property type="match status" value="1"/>
</dbReference>
<gene>
    <name evidence="2" type="ordered locus">Cwoe_0488</name>
</gene>
<reference evidence="3" key="2">
    <citation type="submission" date="2010-01" db="EMBL/GenBank/DDBJ databases">
        <title>The complete genome of Conexibacter woesei DSM 14684.</title>
        <authorList>
            <consortium name="US DOE Joint Genome Institute (JGI-PGF)"/>
            <person name="Lucas S."/>
            <person name="Copeland A."/>
            <person name="Lapidus A."/>
            <person name="Glavina del Rio T."/>
            <person name="Dalin E."/>
            <person name="Tice H."/>
            <person name="Bruce D."/>
            <person name="Goodwin L."/>
            <person name="Pitluck S."/>
            <person name="Kyrpides N."/>
            <person name="Mavromatis K."/>
            <person name="Ivanova N."/>
            <person name="Mikhailova N."/>
            <person name="Chertkov O."/>
            <person name="Brettin T."/>
            <person name="Detter J.C."/>
            <person name="Han C."/>
            <person name="Larimer F."/>
            <person name="Land M."/>
            <person name="Hauser L."/>
            <person name="Markowitz V."/>
            <person name="Cheng J.-F."/>
            <person name="Hugenholtz P."/>
            <person name="Woyke T."/>
            <person name="Wu D."/>
            <person name="Pukall R."/>
            <person name="Steenblock K."/>
            <person name="Schneider S."/>
            <person name="Klenk H.-P."/>
            <person name="Eisen J.A."/>
        </authorList>
    </citation>
    <scope>NUCLEOTIDE SEQUENCE [LARGE SCALE GENOMIC DNA]</scope>
    <source>
        <strain evidence="3">DSM 14684 / CIP 108061 / JCM 11494 / NBRC 100937 / ID131577</strain>
    </source>
</reference>
<dbReference type="STRING" id="469383.Cwoe_0488"/>
<sequence length="197" mass="21592">MASTPRIPKTELTGFSGRLVKIFTRRMLGAVPEPVEVMWHNPTVVKDMSALGRKTMKWKHVDPNLKSFAHMTVASLIGCSWCLDFGYFHAHNEGLDEAKAREVPRWRDSDVFTPLERDVMEYAEAMSQTPPTVTDELVAALLKQLGAPGVVELTSVIAFANMSSRGNVALGIEAQGFAASCELRPLAQRSGDVASFA</sequence>
<dbReference type="Gene3D" id="1.20.1290.10">
    <property type="entry name" value="AhpD-like"/>
    <property type="match status" value="1"/>
</dbReference>
<dbReference type="Pfam" id="PF02627">
    <property type="entry name" value="CMD"/>
    <property type="match status" value="1"/>
</dbReference>
<dbReference type="Proteomes" id="UP000008229">
    <property type="component" value="Chromosome"/>
</dbReference>
<dbReference type="RefSeq" id="WP_012931976.1">
    <property type="nucleotide sequence ID" value="NC_013739.1"/>
</dbReference>
<dbReference type="HOGENOM" id="CLU_082760_7_1_11"/>